<gene>
    <name evidence="6" type="ORF">EDS130_LOCUS8298</name>
</gene>
<organism evidence="6 7">
    <name type="scientific">Adineta ricciae</name>
    <name type="common">Rotifer</name>
    <dbReference type="NCBI Taxonomy" id="249248"/>
    <lineage>
        <taxon>Eukaryota</taxon>
        <taxon>Metazoa</taxon>
        <taxon>Spiralia</taxon>
        <taxon>Gnathifera</taxon>
        <taxon>Rotifera</taxon>
        <taxon>Eurotatoria</taxon>
        <taxon>Bdelloidea</taxon>
        <taxon>Adinetida</taxon>
        <taxon>Adinetidae</taxon>
        <taxon>Adineta</taxon>
    </lineage>
</organism>
<dbReference type="GO" id="GO:0005524">
    <property type="term" value="F:ATP binding"/>
    <property type="evidence" value="ECO:0007669"/>
    <property type="project" value="UniProtKB-KW"/>
</dbReference>
<dbReference type="InterPro" id="IPR050198">
    <property type="entry name" value="Non-receptor_tyrosine_kinases"/>
</dbReference>
<evidence type="ECO:0000256" key="1">
    <source>
        <dbReference type="ARBA" id="ARBA00022741"/>
    </source>
</evidence>
<feature type="region of interest" description="Disordered" evidence="3">
    <location>
        <begin position="533"/>
        <end position="553"/>
    </location>
</feature>
<dbReference type="Gene3D" id="1.10.510.10">
    <property type="entry name" value="Transferase(Phosphotransferase) domain 1"/>
    <property type="match status" value="1"/>
</dbReference>
<dbReference type="PROSITE" id="PS50011">
    <property type="entry name" value="PROTEIN_KINASE_DOM"/>
    <property type="match status" value="1"/>
</dbReference>
<feature type="compositionally biased region" description="Polar residues" evidence="3">
    <location>
        <begin position="595"/>
        <end position="619"/>
    </location>
</feature>
<sequence>MKKKTGLFESIGDLCYLNDYDQSFSNMSKPQFEKIKRHLSSSSNLTLSNHTILTSTLGKLLVRKLTHRSPTDATKSTSDLSSGQHYEQRNSSTMDTKMILKDNLQFIERIGQGKLGVVLKAFYRTKQNELLTVAVKKLDLKFHYHDILKDVNVLQEIKHPYILQFFGITIHTDRSILFIMEYAPMKSLDDCLISPNAKREYTVQILFEFIKQIAAALSYLEKRFFIHQNLTCRNYLVFNKSLVKLSDWSFGHLNASWKERLKLPIAWMSPEAIHSHCFSIASDVYSFGVSMWECFSYGQVPWQGMTNDQISEVIDASNYQQLPRPSHATSELYQVMLHCWKYEPCERPTFSELEMTLAEIELEQVQWKNNHNTSISLPDNFLSIQSCLLEPLTILDRCFVMMSLRIDIDILERNILDIPSSSSSIKNFIQCVTVDGQIGFVYISDVEPLHTQTPSKQTTNSSPATMNHIFSRKTGIKKNSTKTRCKHLSKDMISSPQADFIHAFHLGVEGEAFGDISCLSKIEDANPDIQFASKNSTETSIEQRSTPDQSSSLFDEVMQAFTEIYSEPETTSVHEDHQLTRSTSPQSLPADHIDPSSSFDINQFLSDDMTDSNNRSSPSFSRLLSKLTVKKPNEKTCRFTRELEERSRTGNLSEQGKNAYNLLINRCTSNSSSQSSTHDDHSSSSVSSSHHEKFDFHSHYSSRSSLNSRASSLNKAEQHPATGQPLPPPPDLTTLGSKLTTANMTNTFKLPASLVTNKYSTKKRFNLFT</sequence>
<dbReference type="Pfam" id="PF07714">
    <property type="entry name" value="PK_Tyr_Ser-Thr"/>
    <property type="match status" value="1"/>
</dbReference>
<evidence type="ECO:0000256" key="2">
    <source>
        <dbReference type="ARBA" id="ARBA00022840"/>
    </source>
</evidence>
<evidence type="ECO:0000313" key="7">
    <source>
        <dbReference type="Proteomes" id="UP000663852"/>
    </source>
</evidence>
<feature type="domain" description="CRIB" evidence="5">
    <location>
        <begin position="493"/>
        <end position="507"/>
    </location>
</feature>
<dbReference type="InterPro" id="IPR000095">
    <property type="entry name" value="CRIB_dom"/>
</dbReference>
<reference evidence="6" key="1">
    <citation type="submission" date="2021-02" db="EMBL/GenBank/DDBJ databases">
        <authorList>
            <person name="Nowell W R."/>
        </authorList>
    </citation>
    <scope>NUCLEOTIDE SEQUENCE</scope>
</reference>
<dbReference type="EMBL" id="CAJNOJ010000026">
    <property type="protein sequence ID" value="CAF0871189.1"/>
    <property type="molecule type" value="Genomic_DNA"/>
</dbReference>
<feature type="region of interest" description="Disordered" evidence="3">
    <location>
        <begin position="669"/>
        <end position="734"/>
    </location>
</feature>
<dbReference type="SUPFAM" id="SSF56112">
    <property type="entry name" value="Protein kinase-like (PK-like)"/>
    <property type="match status" value="1"/>
</dbReference>
<evidence type="ECO:0000259" key="4">
    <source>
        <dbReference type="PROSITE" id="PS50011"/>
    </source>
</evidence>
<dbReference type="OrthoDB" id="4062651at2759"/>
<accession>A0A813XIT3</accession>
<name>A0A813XIT3_ADIRI</name>
<dbReference type="Proteomes" id="UP000663852">
    <property type="component" value="Unassembled WGS sequence"/>
</dbReference>
<dbReference type="InterPro" id="IPR011009">
    <property type="entry name" value="Kinase-like_dom_sf"/>
</dbReference>
<dbReference type="PANTHER" id="PTHR24418">
    <property type="entry name" value="TYROSINE-PROTEIN KINASE"/>
    <property type="match status" value="1"/>
</dbReference>
<keyword evidence="2" id="KW-0067">ATP-binding</keyword>
<dbReference type="PRINTS" id="PR00109">
    <property type="entry name" value="TYRKINASE"/>
</dbReference>
<dbReference type="PROSITE" id="PS50108">
    <property type="entry name" value="CRIB"/>
    <property type="match status" value="1"/>
</dbReference>
<evidence type="ECO:0000256" key="3">
    <source>
        <dbReference type="SAM" id="MobiDB-lite"/>
    </source>
</evidence>
<feature type="compositionally biased region" description="Low complexity" evidence="3">
    <location>
        <begin position="699"/>
        <end position="724"/>
    </location>
</feature>
<feature type="domain" description="Protein kinase" evidence="4">
    <location>
        <begin position="104"/>
        <end position="362"/>
    </location>
</feature>
<dbReference type="InterPro" id="IPR001245">
    <property type="entry name" value="Ser-Thr/Tyr_kinase_cat_dom"/>
</dbReference>
<feature type="region of interest" description="Disordered" evidence="3">
    <location>
        <begin position="68"/>
        <end position="90"/>
    </location>
</feature>
<proteinExistence type="predicted"/>
<dbReference type="InterPro" id="IPR000719">
    <property type="entry name" value="Prot_kinase_dom"/>
</dbReference>
<evidence type="ECO:0000313" key="6">
    <source>
        <dbReference type="EMBL" id="CAF0871189.1"/>
    </source>
</evidence>
<feature type="region of interest" description="Disordered" evidence="3">
    <location>
        <begin position="568"/>
        <end position="619"/>
    </location>
</feature>
<evidence type="ECO:0000259" key="5">
    <source>
        <dbReference type="PROSITE" id="PS50108"/>
    </source>
</evidence>
<feature type="compositionally biased region" description="Basic and acidic residues" evidence="3">
    <location>
        <begin position="689"/>
        <end position="698"/>
    </location>
</feature>
<feature type="compositionally biased region" description="Polar residues" evidence="3">
    <location>
        <begin position="71"/>
        <end position="90"/>
    </location>
</feature>
<dbReference type="GO" id="GO:0004672">
    <property type="term" value="F:protein kinase activity"/>
    <property type="evidence" value="ECO:0007669"/>
    <property type="project" value="InterPro"/>
</dbReference>
<keyword evidence="1" id="KW-0547">Nucleotide-binding</keyword>
<comment type="caution">
    <text evidence="6">The sequence shown here is derived from an EMBL/GenBank/DDBJ whole genome shotgun (WGS) entry which is preliminary data.</text>
</comment>
<dbReference type="AlphaFoldDB" id="A0A813XIT3"/>
<protein>
    <submittedName>
        <fullName evidence="6">Uncharacterized protein</fullName>
    </submittedName>
</protein>